<dbReference type="Pfam" id="PF00005">
    <property type="entry name" value="ABC_tran"/>
    <property type="match status" value="1"/>
</dbReference>
<dbReference type="Gene3D" id="3.40.50.300">
    <property type="entry name" value="P-loop containing nucleotide triphosphate hydrolases"/>
    <property type="match status" value="1"/>
</dbReference>
<evidence type="ECO:0000256" key="5">
    <source>
        <dbReference type="ARBA" id="ARBA00022741"/>
    </source>
</evidence>
<feature type="domain" description="ABC transporter" evidence="8">
    <location>
        <begin position="8"/>
        <end position="257"/>
    </location>
</feature>
<dbReference type="GO" id="GO:0005524">
    <property type="term" value="F:ATP binding"/>
    <property type="evidence" value="ECO:0007669"/>
    <property type="project" value="UniProtKB-KW"/>
</dbReference>
<keyword evidence="10" id="KW-1185">Reference proteome</keyword>
<sequence>MTETVMSVRDLSVEFDTRDGIVRAVQNVSFEVLAGQTLAILGESGSGKSVTAQTVMGLLDTPPGRITSGEVHFEGIELLGAPARVRRRVSGEGIAMVFQDSLSALNPVYSVGGQIAELLRVRRGMSRANAWDRAVALMARVSIPAPASRAKDYPHQFSGGMRQRIMIAMAIALDPKVLIADEPTTALDVTVQAQIMELLLELQEEKGMGLVLITHDLGVVAEVAQKAAIMYAGRIIESGTVHELFTDTAHPYTRGLLRSIPRVDRQDAELWAIPGAPPNLLTLGGGCAFRDRCDAAIDLCGAERPSLLPPHSANTPGERASACHRREEVLSGQA</sequence>
<evidence type="ECO:0000313" key="9">
    <source>
        <dbReference type="EMBL" id="MET4581191.1"/>
    </source>
</evidence>
<reference evidence="9 10" key="1">
    <citation type="submission" date="2024-06" db="EMBL/GenBank/DDBJ databases">
        <title>Sorghum-associated microbial communities from plants grown in Nebraska, USA.</title>
        <authorList>
            <person name="Schachtman D."/>
        </authorList>
    </citation>
    <scope>NUCLEOTIDE SEQUENCE [LARGE SCALE GENOMIC DNA]</scope>
    <source>
        <strain evidence="9 10">2857</strain>
    </source>
</reference>
<dbReference type="InterPro" id="IPR013563">
    <property type="entry name" value="Oligopep_ABC_C"/>
</dbReference>
<proteinExistence type="inferred from homology"/>
<evidence type="ECO:0000256" key="2">
    <source>
        <dbReference type="ARBA" id="ARBA00005417"/>
    </source>
</evidence>
<keyword evidence="7" id="KW-0472">Membrane</keyword>
<comment type="subcellular location">
    <subcellularLocation>
        <location evidence="1">Cell membrane</location>
        <topology evidence="1">Peripheral membrane protein</topology>
    </subcellularLocation>
</comment>
<evidence type="ECO:0000256" key="7">
    <source>
        <dbReference type="ARBA" id="ARBA00023136"/>
    </source>
</evidence>
<organism evidence="9 10">
    <name type="scientific">Conyzicola nivalis</name>
    <dbReference type="NCBI Taxonomy" id="1477021"/>
    <lineage>
        <taxon>Bacteria</taxon>
        <taxon>Bacillati</taxon>
        <taxon>Actinomycetota</taxon>
        <taxon>Actinomycetes</taxon>
        <taxon>Micrococcales</taxon>
        <taxon>Microbacteriaceae</taxon>
        <taxon>Conyzicola</taxon>
    </lineage>
</organism>
<evidence type="ECO:0000259" key="8">
    <source>
        <dbReference type="PROSITE" id="PS50893"/>
    </source>
</evidence>
<dbReference type="PANTHER" id="PTHR43297:SF2">
    <property type="entry name" value="DIPEPTIDE TRANSPORT ATP-BINDING PROTEIN DPPD"/>
    <property type="match status" value="1"/>
</dbReference>
<dbReference type="NCBIfam" id="TIGR01727">
    <property type="entry name" value="oligo_HPY"/>
    <property type="match status" value="1"/>
</dbReference>
<dbReference type="SMART" id="SM00382">
    <property type="entry name" value="AAA"/>
    <property type="match status" value="1"/>
</dbReference>
<evidence type="ECO:0000256" key="4">
    <source>
        <dbReference type="ARBA" id="ARBA00022475"/>
    </source>
</evidence>
<dbReference type="RefSeq" id="WP_354023378.1">
    <property type="nucleotide sequence ID" value="NZ_JBEPSJ010000001.1"/>
</dbReference>
<dbReference type="Pfam" id="PF08352">
    <property type="entry name" value="oligo_HPY"/>
    <property type="match status" value="1"/>
</dbReference>
<protein>
    <submittedName>
        <fullName evidence="9">Oligopeptide/dipeptide ABC transporter ATP-binding protein</fullName>
    </submittedName>
</protein>
<evidence type="ECO:0000256" key="6">
    <source>
        <dbReference type="ARBA" id="ARBA00022840"/>
    </source>
</evidence>
<comment type="caution">
    <text evidence="9">The sequence shown here is derived from an EMBL/GenBank/DDBJ whole genome shotgun (WGS) entry which is preliminary data.</text>
</comment>
<evidence type="ECO:0000256" key="1">
    <source>
        <dbReference type="ARBA" id="ARBA00004202"/>
    </source>
</evidence>
<dbReference type="InterPro" id="IPR003439">
    <property type="entry name" value="ABC_transporter-like_ATP-bd"/>
</dbReference>
<name>A0ABV2QJI5_9MICO</name>
<dbReference type="EMBL" id="JBEPSJ010000001">
    <property type="protein sequence ID" value="MET4581191.1"/>
    <property type="molecule type" value="Genomic_DNA"/>
</dbReference>
<keyword evidence="4" id="KW-1003">Cell membrane</keyword>
<evidence type="ECO:0000313" key="10">
    <source>
        <dbReference type="Proteomes" id="UP001549257"/>
    </source>
</evidence>
<evidence type="ECO:0000256" key="3">
    <source>
        <dbReference type="ARBA" id="ARBA00022448"/>
    </source>
</evidence>
<dbReference type="SUPFAM" id="SSF52540">
    <property type="entry name" value="P-loop containing nucleoside triphosphate hydrolases"/>
    <property type="match status" value="1"/>
</dbReference>
<dbReference type="CDD" id="cd03257">
    <property type="entry name" value="ABC_NikE_OppD_transporters"/>
    <property type="match status" value="1"/>
</dbReference>
<comment type="similarity">
    <text evidence="2">Belongs to the ABC transporter superfamily.</text>
</comment>
<dbReference type="InterPro" id="IPR017871">
    <property type="entry name" value="ABC_transporter-like_CS"/>
</dbReference>
<dbReference type="InterPro" id="IPR050388">
    <property type="entry name" value="ABC_Ni/Peptide_Import"/>
</dbReference>
<keyword evidence="5" id="KW-0547">Nucleotide-binding</keyword>
<dbReference type="InterPro" id="IPR027417">
    <property type="entry name" value="P-loop_NTPase"/>
</dbReference>
<accession>A0ABV2QJI5</accession>
<dbReference type="Proteomes" id="UP001549257">
    <property type="component" value="Unassembled WGS sequence"/>
</dbReference>
<dbReference type="PROSITE" id="PS50893">
    <property type="entry name" value="ABC_TRANSPORTER_2"/>
    <property type="match status" value="1"/>
</dbReference>
<keyword evidence="6 9" id="KW-0067">ATP-binding</keyword>
<dbReference type="InterPro" id="IPR003593">
    <property type="entry name" value="AAA+_ATPase"/>
</dbReference>
<dbReference type="PANTHER" id="PTHR43297">
    <property type="entry name" value="OLIGOPEPTIDE TRANSPORT ATP-BINDING PROTEIN APPD"/>
    <property type="match status" value="1"/>
</dbReference>
<keyword evidence="3" id="KW-0813">Transport</keyword>
<gene>
    <name evidence="9" type="ORF">ABIE21_000681</name>
</gene>
<dbReference type="PROSITE" id="PS00211">
    <property type="entry name" value="ABC_TRANSPORTER_1"/>
    <property type="match status" value="1"/>
</dbReference>